<comment type="cofactor">
    <cofactor evidence="1">
        <name>Zn(2+)</name>
        <dbReference type="ChEBI" id="CHEBI:29105"/>
    </cofactor>
</comment>
<sequence>MPPSKPSSCSHGKLVFSPSSHATKAGYKEPNLAKRIAATTARGTVVSQTAKKSSVDKTPNRSAFPAPLVLPGDELAWDPSYPCQSFRAWSQLKERNAVTPERRTVYFTGPPDLDSGMEYTRKWSQPRIKRGVKEKAGGFPKTGDVLSYLGAFYHGLPVKMLPAPQICFTSDVDDDSSPPTPQGKGARGETAAPPSPTLWLNTHKPTGCIGIRTRATPKGDFSHQLNLNDLLDAATEILPDDAYALLVLVEHDIYEDEDDDFACGRAYGGSRIAVVSGARYNPILDATQGLERGHAWPASHCERYLQSCLAAAEVDAEDDGGDAGMSDVSDEENTVVAPMHVALSAHASLPSLDSNPSVKALSGLWLGRVCRTASHELGHCFGIDHCVYYACSMQGTASVVEDARQPPYLCPIDLAKILKATGADQKERYEALLAFCEGHEEAHLFAAYGAWIRARLDADR</sequence>
<dbReference type="PANTHER" id="PTHR15910">
    <property type="entry name" value="ARCHAEMETZINCIN"/>
    <property type="match status" value="1"/>
</dbReference>
<proteinExistence type="predicted"/>
<keyword evidence="3" id="KW-0479">Metal-binding</keyword>
<feature type="region of interest" description="Disordered" evidence="7">
    <location>
        <begin position="1"/>
        <end position="28"/>
    </location>
</feature>
<name>A0A9P6SMC4_9HELO</name>
<organism evidence="8 9">
    <name type="scientific">Hyphodiscus hymeniophilus</name>
    <dbReference type="NCBI Taxonomy" id="353542"/>
    <lineage>
        <taxon>Eukaryota</taxon>
        <taxon>Fungi</taxon>
        <taxon>Dikarya</taxon>
        <taxon>Ascomycota</taxon>
        <taxon>Pezizomycotina</taxon>
        <taxon>Leotiomycetes</taxon>
        <taxon>Helotiales</taxon>
        <taxon>Hyphodiscaceae</taxon>
        <taxon>Hyphodiscus</taxon>
    </lineage>
</organism>
<feature type="region of interest" description="Disordered" evidence="7">
    <location>
        <begin position="170"/>
        <end position="199"/>
    </location>
</feature>
<evidence type="ECO:0000256" key="6">
    <source>
        <dbReference type="ARBA" id="ARBA00023049"/>
    </source>
</evidence>
<dbReference type="EMBL" id="VNKQ01000020">
    <property type="protein sequence ID" value="KAG0644980.1"/>
    <property type="molecule type" value="Genomic_DNA"/>
</dbReference>
<dbReference type="CDD" id="cd11375">
    <property type="entry name" value="Peptidase_M54"/>
    <property type="match status" value="1"/>
</dbReference>
<dbReference type="OrthoDB" id="2365600at2759"/>
<evidence type="ECO:0000256" key="4">
    <source>
        <dbReference type="ARBA" id="ARBA00022801"/>
    </source>
</evidence>
<dbReference type="Gene3D" id="3.40.390.10">
    <property type="entry name" value="Collagenase (Catalytic Domain)"/>
    <property type="match status" value="1"/>
</dbReference>
<dbReference type="InterPro" id="IPR024079">
    <property type="entry name" value="MetalloPept_cat_dom_sf"/>
</dbReference>
<gene>
    <name evidence="8" type="ORF">D0Z07_9080</name>
</gene>
<keyword evidence="2" id="KW-0645">Protease</keyword>
<evidence type="ECO:0000256" key="5">
    <source>
        <dbReference type="ARBA" id="ARBA00022833"/>
    </source>
</evidence>
<comment type="caution">
    <text evidence="8">The sequence shown here is derived from an EMBL/GenBank/DDBJ whole genome shotgun (WGS) entry which is preliminary data.</text>
</comment>
<evidence type="ECO:0000256" key="2">
    <source>
        <dbReference type="ARBA" id="ARBA00022670"/>
    </source>
</evidence>
<dbReference type="GO" id="GO:0008237">
    <property type="term" value="F:metallopeptidase activity"/>
    <property type="evidence" value="ECO:0007669"/>
    <property type="project" value="UniProtKB-KW"/>
</dbReference>
<evidence type="ECO:0000256" key="1">
    <source>
        <dbReference type="ARBA" id="ARBA00001947"/>
    </source>
</evidence>
<keyword evidence="9" id="KW-1185">Reference proteome</keyword>
<protein>
    <submittedName>
        <fullName evidence="8">Archeobacterial metalloproteinase 2</fullName>
    </submittedName>
</protein>
<evidence type="ECO:0000313" key="9">
    <source>
        <dbReference type="Proteomes" id="UP000785200"/>
    </source>
</evidence>
<dbReference type="Pfam" id="PF07998">
    <property type="entry name" value="Peptidase_M54"/>
    <property type="match status" value="1"/>
</dbReference>
<dbReference type="PANTHER" id="PTHR15910:SF1">
    <property type="entry name" value="ARCHAEMETZINCIN-2"/>
    <property type="match status" value="1"/>
</dbReference>
<evidence type="ECO:0000256" key="3">
    <source>
        <dbReference type="ARBA" id="ARBA00022723"/>
    </source>
</evidence>
<dbReference type="AlphaFoldDB" id="A0A9P6SMC4"/>
<evidence type="ECO:0000313" key="8">
    <source>
        <dbReference type="EMBL" id="KAG0644980.1"/>
    </source>
</evidence>
<keyword evidence="6" id="KW-0482">Metalloprotease</keyword>
<dbReference type="Proteomes" id="UP000785200">
    <property type="component" value="Unassembled WGS sequence"/>
</dbReference>
<reference evidence="8" key="1">
    <citation type="submission" date="2019-07" db="EMBL/GenBank/DDBJ databases">
        <title>Hyphodiscus hymeniophilus genome sequencing and assembly.</title>
        <authorList>
            <person name="Kramer G."/>
            <person name="Nodwell J."/>
        </authorList>
    </citation>
    <scope>NUCLEOTIDE SEQUENCE</scope>
    <source>
        <strain evidence="8">ATCC 34498</strain>
    </source>
</reference>
<evidence type="ECO:0000256" key="7">
    <source>
        <dbReference type="SAM" id="MobiDB-lite"/>
    </source>
</evidence>
<keyword evidence="5" id="KW-0862">Zinc</keyword>
<feature type="compositionally biased region" description="Polar residues" evidence="7">
    <location>
        <begin position="1"/>
        <end position="10"/>
    </location>
</feature>
<accession>A0A9P6SMC4</accession>
<dbReference type="GO" id="GO:0006508">
    <property type="term" value="P:proteolysis"/>
    <property type="evidence" value="ECO:0007669"/>
    <property type="project" value="UniProtKB-KW"/>
</dbReference>
<dbReference type="SUPFAM" id="SSF55486">
    <property type="entry name" value="Metalloproteases ('zincins'), catalytic domain"/>
    <property type="match status" value="1"/>
</dbReference>
<dbReference type="GO" id="GO:0046872">
    <property type="term" value="F:metal ion binding"/>
    <property type="evidence" value="ECO:0007669"/>
    <property type="project" value="UniProtKB-KW"/>
</dbReference>
<dbReference type="InterPro" id="IPR012962">
    <property type="entry name" value="Pept_M54_archaemetzincn"/>
</dbReference>
<keyword evidence="4" id="KW-0378">Hydrolase</keyword>